<dbReference type="AlphaFoldDB" id="A0A839ELA5"/>
<name>A0A839ELA5_9HYPH</name>
<sequence length="42" mass="4450">MLSVVLFHPDYTVGFGIAPKSADLSGNRKALAGSHLTSFDTQ</sequence>
<dbReference type="EMBL" id="JACGXN010000001">
    <property type="protein sequence ID" value="MBA8877277.1"/>
    <property type="molecule type" value="Genomic_DNA"/>
</dbReference>
<gene>
    <name evidence="1" type="ORF">FHW16_000959</name>
</gene>
<protein>
    <submittedName>
        <fullName evidence="1">Uncharacterized protein</fullName>
    </submittedName>
</protein>
<reference evidence="1 2" key="1">
    <citation type="submission" date="2020-07" db="EMBL/GenBank/DDBJ databases">
        <title>Genomic Encyclopedia of Type Strains, Phase IV (KMG-V): Genome sequencing to study the core and pangenomes of soil and plant-associated prokaryotes.</title>
        <authorList>
            <person name="Whitman W."/>
        </authorList>
    </citation>
    <scope>NUCLEOTIDE SEQUENCE [LARGE SCALE GENOMIC DNA]</scope>
    <source>
        <strain evidence="1 2">AN3</strain>
    </source>
</reference>
<proteinExistence type="predicted"/>
<organism evidence="1 2">
    <name type="scientific">Phyllobacterium myrsinacearum</name>
    <dbReference type="NCBI Taxonomy" id="28101"/>
    <lineage>
        <taxon>Bacteria</taxon>
        <taxon>Pseudomonadati</taxon>
        <taxon>Pseudomonadota</taxon>
        <taxon>Alphaproteobacteria</taxon>
        <taxon>Hyphomicrobiales</taxon>
        <taxon>Phyllobacteriaceae</taxon>
        <taxon>Phyllobacterium</taxon>
    </lineage>
</organism>
<evidence type="ECO:0000313" key="2">
    <source>
        <dbReference type="Proteomes" id="UP000549052"/>
    </source>
</evidence>
<keyword evidence="2" id="KW-1185">Reference proteome</keyword>
<comment type="caution">
    <text evidence="1">The sequence shown here is derived from an EMBL/GenBank/DDBJ whole genome shotgun (WGS) entry which is preliminary data.</text>
</comment>
<evidence type="ECO:0000313" key="1">
    <source>
        <dbReference type="EMBL" id="MBA8877277.1"/>
    </source>
</evidence>
<dbReference type="Proteomes" id="UP000549052">
    <property type="component" value="Unassembled WGS sequence"/>
</dbReference>
<accession>A0A839ELA5</accession>